<feature type="transmembrane region" description="Helical" evidence="2">
    <location>
        <begin position="9"/>
        <end position="29"/>
    </location>
</feature>
<organism evidence="4 5">
    <name type="scientific">Microvirga arsenatis</name>
    <dbReference type="NCBI Taxonomy" id="2692265"/>
    <lineage>
        <taxon>Bacteria</taxon>
        <taxon>Pseudomonadati</taxon>
        <taxon>Pseudomonadota</taxon>
        <taxon>Alphaproteobacteria</taxon>
        <taxon>Hyphomicrobiales</taxon>
        <taxon>Methylobacteriaceae</taxon>
        <taxon>Microvirga</taxon>
    </lineage>
</organism>
<sequence length="257" mass="28470">MSSMFLTRLAFDLIAAGLLLLGLAYWWLGNTAHELTGTGMFLLVIMHNVFNRRWYGRISKEKRHGRGLFNIGVTLLLLVAMLALLVTSVLISNTLSGFMSAYGGFTVRQIHTLAAYWVLVIVSVHLGLRWPMIVGLMRNLFGISKASTVRTTALRAAAFAIAIHGVWSSFELGLGTKLAMQVTLDWWNFEESVLGFFVHCIAVAGLYMALTYYGMKWLQHRRSMTSSIGPGTEITRGLKTATHPDRSTAVNDQQAIG</sequence>
<gene>
    <name evidence="4" type="ORF">GR303_08645</name>
</gene>
<dbReference type="InterPro" id="IPR025517">
    <property type="entry name" value="DUF4405"/>
</dbReference>
<reference evidence="4 5" key="1">
    <citation type="submission" date="2020-01" db="EMBL/GenBank/DDBJ databases">
        <title>Microvirga sp. nov., an arsenate reduction bacterium isolated from Tibet hotspring sediments.</title>
        <authorList>
            <person name="Yuan C.-G."/>
        </authorList>
    </citation>
    <scope>NUCLEOTIDE SEQUENCE [LARGE SCALE GENOMIC DNA]</scope>
    <source>
        <strain evidence="4 5">SYSU G3D203</strain>
    </source>
</reference>
<proteinExistence type="predicted"/>
<comment type="caution">
    <text evidence="4">The sequence shown here is derived from an EMBL/GenBank/DDBJ whole genome shotgun (WGS) entry which is preliminary data.</text>
</comment>
<feature type="transmembrane region" description="Helical" evidence="2">
    <location>
        <begin position="35"/>
        <end position="55"/>
    </location>
</feature>
<evidence type="ECO:0000256" key="1">
    <source>
        <dbReference type="SAM" id="MobiDB-lite"/>
    </source>
</evidence>
<feature type="transmembrane region" description="Helical" evidence="2">
    <location>
        <begin position="113"/>
        <end position="132"/>
    </location>
</feature>
<evidence type="ECO:0000256" key="2">
    <source>
        <dbReference type="SAM" id="Phobius"/>
    </source>
</evidence>
<evidence type="ECO:0000259" key="3">
    <source>
        <dbReference type="Pfam" id="PF14358"/>
    </source>
</evidence>
<protein>
    <submittedName>
        <fullName evidence="4">DUF4405 domain-containing protein</fullName>
    </submittedName>
</protein>
<evidence type="ECO:0000313" key="5">
    <source>
        <dbReference type="Proteomes" id="UP000818323"/>
    </source>
</evidence>
<dbReference type="Pfam" id="PF14358">
    <property type="entry name" value="DUF4405"/>
    <property type="match status" value="1"/>
</dbReference>
<dbReference type="EMBL" id="JAAAXJ010000003">
    <property type="protein sequence ID" value="NBJ24421.1"/>
    <property type="molecule type" value="Genomic_DNA"/>
</dbReference>
<keyword evidence="2" id="KW-1133">Transmembrane helix</keyword>
<feature type="transmembrane region" description="Helical" evidence="2">
    <location>
        <begin position="194"/>
        <end position="215"/>
    </location>
</feature>
<feature type="domain" description="Flavinylation-associated cytochrome" evidence="3">
    <location>
        <begin position="73"/>
        <end position="130"/>
    </location>
</feature>
<keyword evidence="2" id="KW-0472">Membrane</keyword>
<dbReference type="Proteomes" id="UP000818323">
    <property type="component" value="Unassembled WGS sequence"/>
</dbReference>
<feature type="compositionally biased region" description="Polar residues" evidence="1">
    <location>
        <begin position="248"/>
        <end position="257"/>
    </location>
</feature>
<accession>A0ABW9YVR7</accession>
<keyword evidence="5" id="KW-1185">Reference proteome</keyword>
<name>A0ABW9YVR7_9HYPH</name>
<feature type="region of interest" description="Disordered" evidence="1">
    <location>
        <begin position="235"/>
        <end position="257"/>
    </location>
</feature>
<feature type="transmembrane region" description="Helical" evidence="2">
    <location>
        <begin position="153"/>
        <end position="174"/>
    </location>
</feature>
<keyword evidence="2" id="KW-0812">Transmembrane</keyword>
<feature type="transmembrane region" description="Helical" evidence="2">
    <location>
        <begin position="67"/>
        <end position="93"/>
    </location>
</feature>
<evidence type="ECO:0000313" key="4">
    <source>
        <dbReference type="EMBL" id="NBJ24421.1"/>
    </source>
</evidence>